<feature type="transmembrane region" description="Helical" evidence="6">
    <location>
        <begin position="394"/>
        <end position="415"/>
    </location>
</feature>
<dbReference type="InterPro" id="IPR002293">
    <property type="entry name" value="AA/rel_permease1"/>
</dbReference>
<feature type="transmembrane region" description="Helical" evidence="6">
    <location>
        <begin position="162"/>
        <end position="184"/>
    </location>
</feature>
<feature type="transmembrane region" description="Helical" evidence="6">
    <location>
        <begin position="49"/>
        <end position="73"/>
    </location>
</feature>
<dbReference type="GO" id="GO:0022857">
    <property type="term" value="F:transmembrane transporter activity"/>
    <property type="evidence" value="ECO:0007669"/>
    <property type="project" value="InterPro"/>
</dbReference>
<name>A0A938YYI3_9ARCH</name>
<evidence type="ECO:0000256" key="4">
    <source>
        <dbReference type="ARBA" id="ARBA00022989"/>
    </source>
</evidence>
<feature type="transmembrane region" description="Helical" evidence="6">
    <location>
        <begin position="128"/>
        <end position="150"/>
    </location>
</feature>
<proteinExistence type="predicted"/>
<feature type="transmembrane region" description="Helical" evidence="6">
    <location>
        <begin position="196"/>
        <end position="217"/>
    </location>
</feature>
<dbReference type="EMBL" id="JAFGDB010000073">
    <property type="protein sequence ID" value="MBN2067678.1"/>
    <property type="molecule type" value="Genomic_DNA"/>
</dbReference>
<dbReference type="Proteomes" id="UP000809243">
    <property type="component" value="Unassembled WGS sequence"/>
</dbReference>
<comment type="caution">
    <text evidence="7">The sequence shown here is derived from an EMBL/GenBank/DDBJ whole genome shotgun (WGS) entry which is preliminary data.</text>
</comment>
<dbReference type="PANTHER" id="PTHR42770">
    <property type="entry name" value="AMINO ACID TRANSPORTER-RELATED"/>
    <property type="match status" value="1"/>
</dbReference>
<dbReference type="Gene3D" id="1.20.1740.10">
    <property type="entry name" value="Amino acid/polyamine transporter I"/>
    <property type="match status" value="1"/>
</dbReference>
<feature type="transmembrane region" description="Helical" evidence="6">
    <location>
        <begin position="333"/>
        <end position="351"/>
    </location>
</feature>
<evidence type="ECO:0000256" key="3">
    <source>
        <dbReference type="ARBA" id="ARBA00022692"/>
    </source>
</evidence>
<dbReference type="AlphaFoldDB" id="A0A938YYI3"/>
<feature type="transmembrane region" description="Helical" evidence="6">
    <location>
        <begin position="21"/>
        <end position="43"/>
    </location>
</feature>
<keyword evidence="2" id="KW-1003">Cell membrane</keyword>
<protein>
    <submittedName>
        <fullName evidence="7">Amino acid permease</fullName>
    </submittedName>
</protein>
<accession>A0A938YYI3</accession>
<gene>
    <name evidence="7" type="ORF">JW744_04380</name>
</gene>
<organism evidence="7 8">
    <name type="scientific">Candidatus Iainarchaeum sp</name>
    <dbReference type="NCBI Taxonomy" id="3101447"/>
    <lineage>
        <taxon>Archaea</taxon>
        <taxon>Candidatus Iainarchaeota</taxon>
        <taxon>Candidatus Iainarchaeia</taxon>
        <taxon>Candidatus Iainarchaeales</taxon>
        <taxon>Candidatus Iainarchaeaceae</taxon>
        <taxon>Candidatus Iainarchaeum</taxon>
    </lineage>
</organism>
<evidence type="ECO:0000256" key="6">
    <source>
        <dbReference type="SAM" id="Phobius"/>
    </source>
</evidence>
<feature type="transmembrane region" description="Helical" evidence="6">
    <location>
        <begin position="98"/>
        <end position="122"/>
    </location>
</feature>
<evidence type="ECO:0000256" key="2">
    <source>
        <dbReference type="ARBA" id="ARBA00022475"/>
    </source>
</evidence>
<feature type="transmembrane region" description="Helical" evidence="6">
    <location>
        <begin position="285"/>
        <end position="312"/>
    </location>
</feature>
<comment type="subcellular location">
    <subcellularLocation>
        <location evidence="1">Cell membrane</location>
        <topology evidence="1">Multi-pass membrane protein</topology>
    </subcellularLocation>
</comment>
<keyword evidence="3 6" id="KW-0812">Transmembrane</keyword>
<keyword evidence="4 6" id="KW-1133">Transmembrane helix</keyword>
<dbReference type="InterPro" id="IPR050367">
    <property type="entry name" value="APC_superfamily"/>
</dbReference>
<evidence type="ECO:0000313" key="8">
    <source>
        <dbReference type="Proteomes" id="UP000809243"/>
    </source>
</evidence>
<keyword evidence="5 6" id="KW-0472">Membrane</keyword>
<dbReference type="PIRSF" id="PIRSF006060">
    <property type="entry name" value="AA_transporter"/>
    <property type="match status" value="1"/>
</dbReference>
<evidence type="ECO:0000313" key="7">
    <source>
        <dbReference type="EMBL" id="MBN2067678.1"/>
    </source>
</evidence>
<evidence type="ECO:0000256" key="1">
    <source>
        <dbReference type="ARBA" id="ARBA00004651"/>
    </source>
</evidence>
<dbReference type="Pfam" id="PF13520">
    <property type="entry name" value="AA_permease_2"/>
    <property type="match status" value="1"/>
</dbReference>
<dbReference type="GO" id="GO:0005886">
    <property type="term" value="C:plasma membrane"/>
    <property type="evidence" value="ECO:0007669"/>
    <property type="project" value="UniProtKB-SubCell"/>
</dbReference>
<feature type="transmembrane region" description="Helical" evidence="6">
    <location>
        <begin position="421"/>
        <end position="439"/>
    </location>
</feature>
<feature type="transmembrane region" description="Helical" evidence="6">
    <location>
        <begin position="357"/>
        <end position="382"/>
    </location>
</feature>
<feature type="transmembrane region" description="Helical" evidence="6">
    <location>
        <begin position="238"/>
        <end position="265"/>
    </location>
</feature>
<reference evidence="7" key="1">
    <citation type="submission" date="2021-01" db="EMBL/GenBank/DDBJ databases">
        <title>Active Sulfur Cycling in an Early Earth Analoge.</title>
        <authorList>
            <person name="Hahn C.R."/>
            <person name="Youssef N.H."/>
            <person name="Elshahed M."/>
        </authorList>
    </citation>
    <scope>NUCLEOTIDE SEQUENCE</scope>
    <source>
        <strain evidence="7">Zod_Metabat.1151</strain>
    </source>
</reference>
<evidence type="ECO:0000256" key="5">
    <source>
        <dbReference type="ARBA" id="ARBA00023136"/>
    </source>
</evidence>
<sequence length="448" mass="48230">MRHPLHQPKPQIVRPGLHRSINLWEATIYGVGIILGAGIYALIGEAAGIAGNALWLSFILSSIIAAFTALSYAELSGMFPREAAEYVYMQASFRRNSIAFLVSWIALFAGVVSVAAVALGFAGYFTQFFPGLFMPAALGLIAVLSVVNFVGIKESAIFNTVFTLVETAGLFIIVAIGIPFLGSVDYFEIPAASESIFGFLSPIAIAAALIFFAYIGFEDLANITEETVNPRKTIPAAMLLSLAISTVLYILVSVSAVSVVGWQQLSESAAPMALVAQEAFGQDAFTLLAVIALFSTANTVLIILIAVSRRLYGMSEEKCLPSFLQKINGGTRTPFIAIALTMVFSMAFVLLRDIRAVAFLANVGIFVIFFSVNCCVIALRYAQPGAKRTFRVPFCIGRFPILPLIGAVICLGMLLQFPIDSLAIAAVAFAIGLPIYYVLNRKKRKTQE</sequence>
<dbReference type="PANTHER" id="PTHR42770:SF11">
    <property type="entry name" value="INNER MEMBRANE TRANSPORT PROTEIN YBAT"/>
    <property type="match status" value="1"/>
</dbReference>